<dbReference type="Pfam" id="PF03956">
    <property type="entry name" value="Lys_export"/>
    <property type="match status" value="1"/>
</dbReference>
<keyword evidence="1" id="KW-1133">Transmembrane helix</keyword>
<organism evidence="2 3">
    <name type="scientific">Gallibacter intestinalis</name>
    <dbReference type="NCBI Taxonomy" id="2779356"/>
    <lineage>
        <taxon>Bacteria</taxon>
        <taxon>Bacillati</taxon>
        <taxon>Bacillota</taxon>
        <taxon>Clostridia</taxon>
        <taxon>Eubacteriales</taxon>
        <taxon>Eubacteriaceae</taxon>
        <taxon>Gallibacter</taxon>
    </lineage>
</organism>
<evidence type="ECO:0000256" key="1">
    <source>
        <dbReference type="SAM" id="Phobius"/>
    </source>
</evidence>
<evidence type="ECO:0000313" key="2">
    <source>
        <dbReference type="EMBL" id="MBE5035153.1"/>
    </source>
</evidence>
<dbReference type="EMBL" id="JADCKA010000002">
    <property type="protein sequence ID" value="MBE5035153.1"/>
    <property type="molecule type" value="Genomic_DNA"/>
</dbReference>
<keyword evidence="3" id="KW-1185">Reference proteome</keyword>
<dbReference type="InterPro" id="IPR005642">
    <property type="entry name" value="LysO"/>
</dbReference>
<evidence type="ECO:0000313" key="3">
    <source>
        <dbReference type="Proteomes" id="UP001516588"/>
    </source>
</evidence>
<feature type="transmembrane region" description="Helical" evidence="1">
    <location>
        <begin position="63"/>
        <end position="85"/>
    </location>
</feature>
<keyword evidence="1" id="KW-0472">Membrane</keyword>
<feature type="transmembrane region" description="Helical" evidence="1">
    <location>
        <begin position="6"/>
        <end position="22"/>
    </location>
</feature>
<dbReference type="RefSeq" id="WP_226384817.1">
    <property type="nucleotide sequence ID" value="NZ_JADCKA010000002.1"/>
</dbReference>
<name>A0ABR9QW93_9FIRM</name>
<reference evidence="2 3" key="1">
    <citation type="submission" date="2020-10" db="EMBL/GenBank/DDBJ databases">
        <title>ChiBAC.</title>
        <authorList>
            <person name="Zenner C."/>
            <person name="Hitch T.C.A."/>
            <person name="Clavel T."/>
        </authorList>
    </citation>
    <scope>NUCLEOTIDE SEQUENCE [LARGE SCALE GENOMIC DNA]</scope>
    <source>
        <strain evidence="2 3">DSM 108706</strain>
    </source>
</reference>
<accession>A0ABR9QW93</accession>
<gene>
    <name evidence="2" type="ORF">INF20_02520</name>
</gene>
<comment type="caution">
    <text evidence="2">The sequence shown here is derived from an EMBL/GenBank/DDBJ whole genome shotgun (WGS) entry which is preliminary data.</text>
</comment>
<keyword evidence="1" id="KW-0812">Transmembrane</keyword>
<proteinExistence type="predicted"/>
<dbReference type="Proteomes" id="UP001516588">
    <property type="component" value="Unassembled WGS sequence"/>
</dbReference>
<protein>
    <submittedName>
        <fullName evidence="2">LysO family transporter</fullName>
    </submittedName>
</protein>
<sequence length="100" mass="10749">MKLLAFYIFCCFIGGIVGTAMRKKNIEFKWSGKVQTILLIILLGTMGARIGANEQVIGSLGEIGLSAFVLALFCMAGSVAAIFAVRKLMGFNRKGVRGDD</sequence>
<feature type="transmembrane region" description="Helical" evidence="1">
    <location>
        <begin position="34"/>
        <end position="51"/>
    </location>
</feature>